<feature type="compositionally biased region" description="Low complexity" evidence="1">
    <location>
        <begin position="92"/>
        <end position="110"/>
    </location>
</feature>
<feature type="region of interest" description="Disordered" evidence="1">
    <location>
        <begin position="27"/>
        <end position="53"/>
    </location>
</feature>
<feature type="region of interest" description="Disordered" evidence="1">
    <location>
        <begin position="1224"/>
        <end position="1252"/>
    </location>
</feature>
<name>A0A0G4FNC2_9ALVE</name>
<feature type="compositionally biased region" description="Basic residues" evidence="1">
    <location>
        <begin position="27"/>
        <end position="40"/>
    </location>
</feature>
<feature type="signal peptide" evidence="2">
    <location>
        <begin position="1"/>
        <end position="22"/>
    </location>
</feature>
<feature type="region of interest" description="Disordered" evidence="1">
    <location>
        <begin position="87"/>
        <end position="126"/>
    </location>
</feature>
<evidence type="ECO:0000256" key="1">
    <source>
        <dbReference type="SAM" id="MobiDB-lite"/>
    </source>
</evidence>
<feature type="compositionally biased region" description="Basic and acidic residues" evidence="1">
    <location>
        <begin position="511"/>
        <end position="523"/>
    </location>
</feature>
<keyword evidence="2" id="KW-0732">Signal</keyword>
<organism evidence="3">
    <name type="scientific">Chromera velia CCMP2878</name>
    <dbReference type="NCBI Taxonomy" id="1169474"/>
    <lineage>
        <taxon>Eukaryota</taxon>
        <taxon>Sar</taxon>
        <taxon>Alveolata</taxon>
        <taxon>Colpodellida</taxon>
        <taxon>Chromeraceae</taxon>
        <taxon>Chromera</taxon>
    </lineage>
</organism>
<dbReference type="EMBL" id="CDMZ01000505">
    <property type="protein sequence ID" value="CEM15745.1"/>
    <property type="molecule type" value="Genomic_DNA"/>
</dbReference>
<sequence length="1476" mass="163373">MKPRLCWLVLSFLHLLFFLGEGVQKRRSHSKVNRRKHKRKQPTEEPNETEHTSHLQAVWAGGETNHQSGSSPLFSDRALTPSQFDTATSTAETGEGSTLASGESGSSEAAETVDGEEEEDDNPSAARIVDPKDAIEECLERSEQERLKGEGIPPMGGGYTGAKLPVYARSPIWKKEHSYDLRTRFDCAKDTMEAYETRKCREYWRVYDAFWKAKFEAKVLHTSVSFEPHELGHFLQNVTHPHGHGVFGRNGPEAIGKMITSGVDKVRTNFMEAISGMNNPTVFEKSLTARLARQIVKRFIRGLCRARVRESGVDEFEKPLTDDIIRDWAGVTDGSLNLCDTVSPHEHVNALINRLTQAEEKPLVLGIPARVAKKLALRMFADKKASMAESDLSALENYYDKWKASDTGSSSSGEGGTVQLEKTDESVAVTPAAATAAGGAENKARGGEGVGKGGRNDTDIHNLSANGTSDVSSPTAFLQLVPASFDIFLADKRKRELARHKSRSRGSPSNLHREARGIRHSDRGLSPSPSPLLSPSHPAVLLQRQQGETEAPKSEDAGGADEEGGEVETKRVTKPKTLEERIDRVEELVASLTGESPTPDGGTPAAASADTSSPEAIEALEKELIELAEPEIQALAFRQFRAKYNREPSEAEADDKYLQTLAEWGRLEGAYKPTDIDKRRELHSLLLLFDHDKRKLVASMLRDRTHEEYFRRKAFWRYCELVGALNEIPGSQITSTIIRPIVECEAGGGNKRCEPIPASRMNMKRVIDAVDREPEKVEKLQHAVRMANLRPLAAALLDRAAALDRDRPEMEKVLEETKQWLETQKSEADAMVDNVSPIPLELVAPVAGDPCRGEIVCRTLTAVSDCTREILHHPEVTPEELGQCHVAAAANALAYALRFLPQEILYADAAGCQAVGKYIIAVAADYFADAMRTRRTTLEAAQRLLGREVFEQYEVAYSKEPTSPLREALDADNKLLSKTDLAFIDPEAADTEEGEEGDSGGFMQLLQRQSQRIEMTQKKKAVEGFVEESPLEPPDQVDLDSPFNADEEDFITYEEDVEGVKRKGAPYSGNILTVNLYFGAPPDGYANAEPKPNEQLSFLDELQFLSPAKALGRLPHPPGCSYDKMLEIIRDCRSNFAVIPASDSLFKVGQWRKCVFDSRECFTQEEYWDLRYRRPELWKAYRKVDEGIEEAMGITRSDSRSWFFGKKKATAPKESKWQALHRPMVRQSRDAEEWDKARKKSKDPVKDALPNDQDLLVMNDENEAVAAEMAHHIEAYLRGLMAAAPHVPRVKIHPKGSYVVGGREKGHPDEVPDDKEKKHADKKSDVGSSGTTPAAPTDAAANAHKELTASSGAFSETISLEGDGPGVMSPNEFDALLGNAGVPDPEKKSTGVPLNRKLTKEDVDKVFGSLVTGIKTMTWSRPRSFTKFWQTGQVELTVQGAAVTYSKNINNCKVHFSVSHPHSPDVGPLTAFFLRL</sequence>
<reference evidence="3" key="1">
    <citation type="submission" date="2014-11" db="EMBL/GenBank/DDBJ databases">
        <authorList>
            <person name="Otto D Thomas"/>
            <person name="Naeem Raeece"/>
        </authorList>
    </citation>
    <scope>NUCLEOTIDE SEQUENCE</scope>
</reference>
<dbReference type="VEuPathDB" id="CryptoDB:Cvel_17938"/>
<feature type="region of interest" description="Disordered" evidence="1">
    <location>
        <begin position="497"/>
        <end position="614"/>
    </location>
</feature>
<proteinExistence type="predicted"/>
<feature type="compositionally biased region" description="Basic and acidic residues" evidence="1">
    <location>
        <begin position="1227"/>
        <end position="1246"/>
    </location>
</feature>
<feature type="compositionally biased region" description="Low complexity" evidence="1">
    <location>
        <begin position="596"/>
        <end position="614"/>
    </location>
</feature>
<accession>A0A0G4FNC2</accession>
<feature type="chain" id="PRO_5005189009" evidence="2">
    <location>
        <begin position="23"/>
        <end position="1476"/>
    </location>
</feature>
<evidence type="ECO:0000256" key="2">
    <source>
        <dbReference type="SAM" id="SignalP"/>
    </source>
</evidence>
<protein>
    <submittedName>
        <fullName evidence="3">Uncharacterized protein</fullName>
    </submittedName>
</protein>
<gene>
    <name evidence="3" type="ORF">Cvel_17938</name>
</gene>
<feature type="compositionally biased region" description="Low complexity" evidence="1">
    <location>
        <begin position="525"/>
        <end position="542"/>
    </location>
</feature>
<feature type="compositionally biased region" description="Low complexity" evidence="1">
    <location>
        <begin position="1331"/>
        <end position="1342"/>
    </location>
</feature>
<feature type="region of interest" description="Disordered" evidence="1">
    <location>
        <begin position="433"/>
        <end position="472"/>
    </location>
</feature>
<feature type="region of interest" description="Disordered" evidence="1">
    <location>
        <begin position="1295"/>
        <end position="1343"/>
    </location>
</feature>
<feature type="compositionally biased region" description="Basic and acidic residues" evidence="1">
    <location>
        <begin position="567"/>
        <end position="587"/>
    </location>
</feature>
<feature type="compositionally biased region" description="Acidic residues" evidence="1">
    <location>
        <begin position="111"/>
        <end position="122"/>
    </location>
</feature>
<evidence type="ECO:0000313" key="3">
    <source>
        <dbReference type="EMBL" id="CEM15745.1"/>
    </source>
</evidence>
<feature type="compositionally biased region" description="Basic and acidic residues" evidence="1">
    <location>
        <begin position="1302"/>
        <end position="1325"/>
    </location>
</feature>
<feature type="compositionally biased region" description="Polar residues" evidence="1">
    <location>
        <begin position="461"/>
        <end position="472"/>
    </location>
</feature>